<feature type="compositionally biased region" description="Low complexity" evidence="1">
    <location>
        <begin position="66"/>
        <end position="75"/>
    </location>
</feature>
<evidence type="ECO:0000313" key="2">
    <source>
        <dbReference type="EMBL" id="KAJ3473449.1"/>
    </source>
</evidence>
<dbReference type="Proteomes" id="UP001212997">
    <property type="component" value="Unassembled WGS sequence"/>
</dbReference>
<proteinExistence type="predicted"/>
<gene>
    <name evidence="2" type="ORF">NLI96_g12994</name>
</gene>
<organism evidence="2 3">
    <name type="scientific">Meripilus lineatus</name>
    <dbReference type="NCBI Taxonomy" id="2056292"/>
    <lineage>
        <taxon>Eukaryota</taxon>
        <taxon>Fungi</taxon>
        <taxon>Dikarya</taxon>
        <taxon>Basidiomycota</taxon>
        <taxon>Agaricomycotina</taxon>
        <taxon>Agaricomycetes</taxon>
        <taxon>Polyporales</taxon>
        <taxon>Meripilaceae</taxon>
        <taxon>Meripilus</taxon>
    </lineage>
</organism>
<accession>A0AAD5UP46</accession>
<name>A0AAD5UP46_9APHY</name>
<evidence type="ECO:0000256" key="1">
    <source>
        <dbReference type="SAM" id="MobiDB-lite"/>
    </source>
</evidence>
<feature type="region of interest" description="Disordered" evidence="1">
    <location>
        <begin position="1"/>
        <end position="101"/>
    </location>
</feature>
<evidence type="ECO:0000313" key="3">
    <source>
        <dbReference type="Proteomes" id="UP001212997"/>
    </source>
</evidence>
<reference evidence="2" key="1">
    <citation type="submission" date="2022-07" db="EMBL/GenBank/DDBJ databases">
        <title>Genome Sequence of Physisporinus lineatus.</title>
        <authorList>
            <person name="Buettner E."/>
        </authorList>
    </citation>
    <scope>NUCLEOTIDE SEQUENCE</scope>
    <source>
        <strain evidence="2">VT162</strain>
    </source>
</reference>
<protein>
    <submittedName>
        <fullName evidence="2">Uncharacterized protein</fullName>
    </submittedName>
</protein>
<comment type="caution">
    <text evidence="2">The sequence shown here is derived from an EMBL/GenBank/DDBJ whole genome shotgun (WGS) entry which is preliminary data.</text>
</comment>
<dbReference type="EMBL" id="JANAWD010001388">
    <property type="protein sequence ID" value="KAJ3473449.1"/>
    <property type="molecule type" value="Genomic_DNA"/>
</dbReference>
<feature type="compositionally biased region" description="Polar residues" evidence="1">
    <location>
        <begin position="9"/>
        <end position="18"/>
    </location>
</feature>
<keyword evidence="3" id="KW-1185">Reference proteome</keyword>
<sequence>MGGTDNAAGPSQVQQVPDTETEPQPRFQLRATGRSLVDSPVRQTRSDNAPRVDFSNLRANLRRVGNEVGNENQVVSSGSRKGKGVVRPPLRSLNGPRDGSA</sequence>
<dbReference type="AlphaFoldDB" id="A0AAD5UP46"/>